<evidence type="ECO:0000259" key="6">
    <source>
        <dbReference type="SMART" id="SM00732"/>
    </source>
</evidence>
<dbReference type="Pfam" id="PF03652">
    <property type="entry name" value="RuvX"/>
    <property type="match status" value="1"/>
</dbReference>
<dbReference type="EC" id="3.1.-.-" evidence="5"/>
<dbReference type="EMBL" id="PVNE01000012">
    <property type="protein sequence ID" value="PRX40551.1"/>
    <property type="molecule type" value="Genomic_DNA"/>
</dbReference>
<evidence type="ECO:0000256" key="3">
    <source>
        <dbReference type="ARBA" id="ARBA00022722"/>
    </source>
</evidence>
<dbReference type="PANTHER" id="PTHR33317">
    <property type="entry name" value="POLYNUCLEOTIDYL TRANSFERASE, RIBONUCLEASE H-LIKE SUPERFAMILY PROTEIN"/>
    <property type="match status" value="1"/>
</dbReference>
<dbReference type="GO" id="GO:0000967">
    <property type="term" value="P:rRNA 5'-end processing"/>
    <property type="evidence" value="ECO:0007669"/>
    <property type="project" value="UniProtKB-UniRule"/>
</dbReference>
<keyword evidence="3 5" id="KW-0540">Nuclease</keyword>
<keyword evidence="8" id="KW-1185">Reference proteome</keyword>
<evidence type="ECO:0000256" key="2">
    <source>
        <dbReference type="ARBA" id="ARBA00022517"/>
    </source>
</evidence>
<evidence type="ECO:0000256" key="1">
    <source>
        <dbReference type="ARBA" id="ARBA00022490"/>
    </source>
</evidence>
<dbReference type="PANTHER" id="PTHR33317:SF4">
    <property type="entry name" value="POLYNUCLEOTIDYL TRANSFERASE, RIBONUCLEASE H-LIKE SUPERFAMILY PROTEIN"/>
    <property type="match status" value="1"/>
</dbReference>
<dbReference type="OrthoDB" id="9796140at2"/>
<dbReference type="GO" id="GO:0005829">
    <property type="term" value="C:cytosol"/>
    <property type="evidence" value="ECO:0007669"/>
    <property type="project" value="TreeGrafter"/>
</dbReference>
<sequence>MCSNRRERSEPSPSPARVMGLDVGKKRIGVAVSDHLGWTAQGVGVIDRTRPDWMRRLAELIEANEVEAIVVGLPRNMDGSVGPRGKACQELAQRLEDRFSLPVILWDERLSTVAAERTLLSADMSRKKRRQVIDQIAACWILQGYLDAQRRTQSDEKP</sequence>
<dbReference type="Gene3D" id="3.30.420.140">
    <property type="entry name" value="YqgF/RNase H-like domain"/>
    <property type="match status" value="1"/>
</dbReference>
<accession>A0A2T0LEL3</accession>
<evidence type="ECO:0000256" key="4">
    <source>
        <dbReference type="ARBA" id="ARBA00022801"/>
    </source>
</evidence>
<comment type="function">
    <text evidence="5">Could be a nuclease involved in processing of the 5'-end of pre-16S rRNA.</text>
</comment>
<feature type="domain" description="YqgF/RNase H-like" evidence="6">
    <location>
        <begin position="16"/>
        <end position="115"/>
    </location>
</feature>
<name>A0A2T0LEL3_9BACL</name>
<dbReference type="InterPro" id="IPR037027">
    <property type="entry name" value="YqgF/RNaseH-like_dom_sf"/>
</dbReference>
<dbReference type="NCBIfam" id="TIGR00250">
    <property type="entry name" value="RNAse_H_YqgF"/>
    <property type="match status" value="1"/>
</dbReference>
<gene>
    <name evidence="7" type="ORF">CLV97_11229</name>
</gene>
<keyword evidence="2 5" id="KW-0690">Ribosome biogenesis</keyword>
<proteinExistence type="inferred from homology"/>
<dbReference type="SMART" id="SM00732">
    <property type="entry name" value="YqgFc"/>
    <property type="match status" value="1"/>
</dbReference>
<organism evidence="7 8">
    <name type="scientific">Planifilum fimeticola</name>
    <dbReference type="NCBI Taxonomy" id="201975"/>
    <lineage>
        <taxon>Bacteria</taxon>
        <taxon>Bacillati</taxon>
        <taxon>Bacillota</taxon>
        <taxon>Bacilli</taxon>
        <taxon>Bacillales</taxon>
        <taxon>Thermoactinomycetaceae</taxon>
        <taxon>Planifilum</taxon>
    </lineage>
</organism>
<dbReference type="CDD" id="cd16964">
    <property type="entry name" value="YqgF"/>
    <property type="match status" value="1"/>
</dbReference>
<dbReference type="GO" id="GO:0004518">
    <property type="term" value="F:nuclease activity"/>
    <property type="evidence" value="ECO:0007669"/>
    <property type="project" value="UniProtKB-KW"/>
</dbReference>
<dbReference type="InterPro" id="IPR006641">
    <property type="entry name" value="YqgF/RNaseH-like_dom"/>
</dbReference>
<keyword evidence="1 5" id="KW-0963">Cytoplasm</keyword>
<reference evidence="7 8" key="1">
    <citation type="submission" date="2018-03" db="EMBL/GenBank/DDBJ databases">
        <title>Genomic Encyclopedia of Archaeal and Bacterial Type Strains, Phase II (KMG-II): from individual species to whole genera.</title>
        <authorList>
            <person name="Goeker M."/>
        </authorList>
    </citation>
    <scope>NUCLEOTIDE SEQUENCE [LARGE SCALE GENOMIC DNA]</scope>
    <source>
        <strain evidence="7 8">DSM 44946</strain>
    </source>
</reference>
<comment type="caution">
    <text evidence="7">The sequence shown here is derived from an EMBL/GenBank/DDBJ whole genome shotgun (WGS) entry which is preliminary data.</text>
</comment>
<evidence type="ECO:0000313" key="8">
    <source>
        <dbReference type="Proteomes" id="UP000237797"/>
    </source>
</evidence>
<comment type="similarity">
    <text evidence="5">Belongs to the YqgF HJR family.</text>
</comment>
<dbReference type="Proteomes" id="UP000237797">
    <property type="component" value="Unassembled WGS sequence"/>
</dbReference>
<evidence type="ECO:0000313" key="7">
    <source>
        <dbReference type="EMBL" id="PRX40551.1"/>
    </source>
</evidence>
<dbReference type="RefSeq" id="WP_106345166.1">
    <property type="nucleotide sequence ID" value="NZ_PVNE01000012.1"/>
</dbReference>
<keyword evidence="4 5" id="KW-0378">Hydrolase</keyword>
<dbReference type="InterPro" id="IPR012337">
    <property type="entry name" value="RNaseH-like_sf"/>
</dbReference>
<dbReference type="SUPFAM" id="SSF53098">
    <property type="entry name" value="Ribonuclease H-like"/>
    <property type="match status" value="1"/>
</dbReference>
<dbReference type="HAMAP" id="MF_00651">
    <property type="entry name" value="Nuclease_YqgF"/>
    <property type="match status" value="1"/>
</dbReference>
<comment type="subcellular location">
    <subcellularLocation>
        <location evidence="5">Cytoplasm</location>
    </subcellularLocation>
</comment>
<protein>
    <recommendedName>
        <fullName evidence="5">Putative pre-16S rRNA nuclease</fullName>
        <ecNumber evidence="5">3.1.-.-</ecNumber>
    </recommendedName>
</protein>
<evidence type="ECO:0000256" key="5">
    <source>
        <dbReference type="HAMAP-Rule" id="MF_00651"/>
    </source>
</evidence>
<dbReference type="GO" id="GO:0016788">
    <property type="term" value="F:hydrolase activity, acting on ester bonds"/>
    <property type="evidence" value="ECO:0007669"/>
    <property type="project" value="UniProtKB-UniRule"/>
</dbReference>
<dbReference type="InterPro" id="IPR005227">
    <property type="entry name" value="YqgF"/>
</dbReference>
<dbReference type="AlphaFoldDB" id="A0A2T0LEL3"/>